<dbReference type="PROSITE" id="PS50112">
    <property type="entry name" value="PAS"/>
    <property type="match status" value="1"/>
</dbReference>
<dbReference type="Gene3D" id="3.30.565.10">
    <property type="entry name" value="Histidine kinase-like ATPase, C-terminal domain"/>
    <property type="match status" value="1"/>
</dbReference>
<name>A0A931MX78_9HYPH</name>
<feature type="domain" description="PAS" evidence="9">
    <location>
        <begin position="177"/>
        <end position="234"/>
    </location>
</feature>
<comment type="caution">
    <text evidence="11">The sequence shown here is derived from an EMBL/GenBank/DDBJ whole genome shotgun (WGS) entry which is preliminary data.</text>
</comment>
<organism evidence="11 12">
    <name type="scientific">Methylobrevis albus</name>
    <dbReference type="NCBI Taxonomy" id="2793297"/>
    <lineage>
        <taxon>Bacteria</taxon>
        <taxon>Pseudomonadati</taxon>
        <taxon>Pseudomonadota</taxon>
        <taxon>Alphaproteobacteria</taxon>
        <taxon>Hyphomicrobiales</taxon>
        <taxon>Pleomorphomonadaceae</taxon>
        <taxon>Methylobrevis</taxon>
    </lineage>
</organism>
<dbReference type="GO" id="GO:0030295">
    <property type="term" value="F:protein kinase activator activity"/>
    <property type="evidence" value="ECO:0007669"/>
    <property type="project" value="TreeGrafter"/>
</dbReference>
<dbReference type="CDD" id="cd00130">
    <property type="entry name" value="PAS"/>
    <property type="match status" value="1"/>
</dbReference>
<dbReference type="Gene3D" id="1.10.287.130">
    <property type="match status" value="1"/>
</dbReference>
<evidence type="ECO:0000259" key="9">
    <source>
        <dbReference type="PROSITE" id="PS50112"/>
    </source>
</evidence>
<gene>
    <name evidence="11" type="ORF">I5731_02330</name>
</gene>
<dbReference type="SMART" id="SM00387">
    <property type="entry name" value="HATPase_c"/>
    <property type="match status" value="1"/>
</dbReference>
<feature type="transmembrane region" description="Helical" evidence="7">
    <location>
        <begin position="28"/>
        <end position="53"/>
    </location>
</feature>
<dbReference type="SMART" id="SM00091">
    <property type="entry name" value="PAS"/>
    <property type="match status" value="1"/>
</dbReference>
<evidence type="ECO:0000259" key="10">
    <source>
        <dbReference type="PROSITE" id="PS50113"/>
    </source>
</evidence>
<feature type="domain" description="PAC" evidence="10">
    <location>
        <begin position="251"/>
        <end position="303"/>
    </location>
</feature>
<dbReference type="CDD" id="cd00082">
    <property type="entry name" value="HisKA"/>
    <property type="match status" value="1"/>
</dbReference>
<dbReference type="GO" id="GO:0016020">
    <property type="term" value="C:membrane"/>
    <property type="evidence" value="ECO:0007669"/>
    <property type="project" value="UniProtKB-SubCell"/>
</dbReference>
<dbReference type="GO" id="GO:0000156">
    <property type="term" value="F:phosphorelay response regulator activity"/>
    <property type="evidence" value="ECO:0007669"/>
    <property type="project" value="TreeGrafter"/>
</dbReference>
<evidence type="ECO:0000256" key="5">
    <source>
        <dbReference type="ARBA" id="ARBA00022777"/>
    </source>
</evidence>
<dbReference type="InterPro" id="IPR050351">
    <property type="entry name" value="BphY/WalK/GraS-like"/>
</dbReference>
<evidence type="ECO:0000256" key="1">
    <source>
        <dbReference type="ARBA" id="ARBA00000085"/>
    </source>
</evidence>
<evidence type="ECO:0000259" key="8">
    <source>
        <dbReference type="PROSITE" id="PS50109"/>
    </source>
</evidence>
<dbReference type="AlphaFoldDB" id="A0A931MX78"/>
<dbReference type="InterPro" id="IPR003594">
    <property type="entry name" value="HATPase_dom"/>
</dbReference>
<proteinExistence type="predicted"/>
<feature type="transmembrane region" description="Helical" evidence="7">
    <location>
        <begin position="65"/>
        <end position="88"/>
    </location>
</feature>
<evidence type="ECO:0000256" key="7">
    <source>
        <dbReference type="SAM" id="Phobius"/>
    </source>
</evidence>
<keyword evidence="3" id="KW-0597">Phosphoprotein</keyword>
<dbReference type="SUPFAM" id="SSF55874">
    <property type="entry name" value="ATPase domain of HSP90 chaperone/DNA topoisomerase II/histidine kinase"/>
    <property type="match status" value="1"/>
</dbReference>
<dbReference type="EC" id="2.7.13.3" evidence="2"/>
<keyword evidence="12" id="KW-1185">Reference proteome</keyword>
<dbReference type="InterPro" id="IPR058544">
    <property type="entry name" value="ETR1_N"/>
</dbReference>
<dbReference type="RefSeq" id="WP_197309751.1">
    <property type="nucleotide sequence ID" value="NZ_JADZLT010000040.1"/>
</dbReference>
<protein>
    <recommendedName>
        <fullName evidence="2">histidine kinase</fullName>
        <ecNumber evidence="2">2.7.13.3</ecNumber>
    </recommendedName>
</protein>
<evidence type="ECO:0000256" key="4">
    <source>
        <dbReference type="ARBA" id="ARBA00022679"/>
    </source>
</evidence>
<evidence type="ECO:0000256" key="6">
    <source>
        <dbReference type="ARBA" id="ARBA00023136"/>
    </source>
</evidence>
<dbReference type="PROSITE" id="PS50109">
    <property type="entry name" value="HIS_KIN"/>
    <property type="match status" value="1"/>
</dbReference>
<dbReference type="InterPro" id="IPR000014">
    <property type="entry name" value="PAS"/>
</dbReference>
<dbReference type="PANTHER" id="PTHR42878:SF15">
    <property type="entry name" value="BACTERIOPHYTOCHROME"/>
    <property type="match status" value="1"/>
</dbReference>
<dbReference type="InterPro" id="IPR036890">
    <property type="entry name" value="HATPase_C_sf"/>
</dbReference>
<dbReference type="Pfam" id="PF25487">
    <property type="entry name" value="ETR1_N"/>
    <property type="match status" value="1"/>
</dbReference>
<comment type="catalytic activity">
    <reaction evidence="1">
        <text>ATP + protein L-histidine = ADP + protein N-phospho-L-histidine.</text>
        <dbReference type="EC" id="2.7.13.3"/>
    </reaction>
</comment>
<evidence type="ECO:0000313" key="11">
    <source>
        <dbReference type="EMBL" id="MBH0236647.1"/>
    </source>
</evidence>
<accession>A0A931MX78</accession>
<dbReference type="SMART" id="SM00086">
    <property type="entry name" value="PAC"/>
    <property type="match status" value="1"/>
</dbReference>
<dbReference type="Pfam" id="PF02518">
    <property type="entry name" value="HATPase_c"/>
    <property type="match status" value="1"/>
</dbReference>
<keyword evidence="6 7" id="KW-0472">Membrane</keyword>
<dbReference type="Gene3D" id="3.30.450.20">
    <property type="entry name" value="PAS domain"/>
    <property type="match status" value="1"/>
</dbReference>
<dbReference type="InterPro" id="IPR035965">
    <property type="entry name" value="PAS-like_dom_sf"/>
</dbReference>
<keyword evidence="5" id="KW-0418">Kinase</keyword>
<evidence type="ECO:0000256" key="3">
    <source>
        <dbReference type="ARBA" id="ARBA00022553"/>
    </source>
</evidence>
<evidence type="ECO:0000256" key="2">
    <source>
        <dbReference type="ARBA" id="ARBA00012438"/>
    </source>
</evidence>
<keyword evidence="7" id="KW-0812">Transmembrane</keyword>
<dbReference type="Proteomes" id="UP000631694">
    <property type="component" value="Unassembled WGS sequence"/>
</dbReference>
<dbReference type="InterPro" id="IPR004358">
    <property type="entry name" value="Sig_transdc_His_kin-like_C"/>
</dbReference>
<dbReference type="SMART" id="SM00388">
    <property type="entry name" value="HisKA"/>
    <property type="match status" value="1"/>
</dbReference>
<dbReference type="EMBL" id="JADZLT010000040">
    <property type="protein sequence ID" value="MBH0236647.1"/>
    <property type="molecule type" value="Genomic_DNA"/>
</dbReference>
<dbReference type="InterPro" id="IPR003661">
    <property type="entry name" value="HisK_dim/P_dom"/>
</dbReference>
<dbReference type="Pfam" id="PF13426">
    <property type="entry name" value="PAS_9"/>
    <property type="match status" value="1"/>
</dbReference>
<dbReference type="SUPFAM" id="SSF47384">
    <property type="entry name" value="Homodimeric domain of signal transducing histidine kinase"/>
    <property type="match status" value="1"/>
</dbReference>
<dbReference type="Pfam" id="PF00512">
    <property type="entry name" value="HisKA"/>
    <property type="match status" value="1"/>
</dbReference>
<keyword evidence="4" id="KW-0808">Transferase</keyword>
<reference evidence="11" key="1">
    <citation type="submission" date="2020-12" db="EMBL/GenBank/DDBJ databases">
        <title>Methylobrevis albus sp. nov., isolated from fresh water lack sediment.</title>
        <authorList>
            <person name="Zou Q."/>
        </authorList>
    </citation>
    <scope>NUCLEOTIDE SEQUENCE</scope>
    <source>
        <strain evidence="11">L22</strain>
    </source>
</reference>
<dbReference type="InterPro" id="IPR005467">
    <property type="entry name" value="His_kinase_dom"/>
</dbReference>
<dbReference type="PRINTS" id="PR00344">
    <property type="entry name" value="BCTRLSENSOR"/>
</dbReference>
<dbReference type="InterPro" id="IPR036097">
    <property type="entry name" value="HisK_dim/P_sf"/>
</dbReference>
<dbReference type="GO" id="GO:0007234">
    <property type="term" value="P:osmosensory signaling via phosphorelay pathway"/>
    <property type="evidence" value="ECO:0007669"/>
    <property type="project" value="TreeGrafter"/>
</dbReference>
<sequence length="545" mass="60483">MTSISEWLFGSVAFAPHGYCLLWEPNLIAMHAVSDLVIALAYFTIPIGIIYFLRAKQKLEYGWVFGLFALFIVFCGLTHIVGMVTLWYPAYGIQGVVKVTTAIVSAATAYAIWPIMPQAIALPTPAQLRRVNDELEHRIRDNTRINAELAAARDELEARVRARTADLVRANALIADREARIAETYRRTPVMMASTDVNGVLLDVNDAWVDSMGHAREEVLGRSIYTHLSTESKQFARRRDWSGFMASGALERLPVSFVRRDGSTFECEVSAVLLDDGAAGERRVLVVAVDMTERNRALRELETRARDMMRANESLEQFAYIASHDLQEPLRKIVLYSDMMLEGLQNGREDDVRYASAVIRDGAVRARALVSDLLAYSRAANKAIVPAEIPFDQALADARQVLSTRIEESGATLLVEGPAVVLRGDRLQFGQLLQNLLSNALKYAAPGRLPVITIRTTIDPRRKLTISIEDNGIGFKNEHAQKIFEPFTRLHTRSQYPGTGIGLAICRAVCERHGWRIAATGRPDEGATITVTIARDGYTLSPKAG</sequence>
<dbReference type="SUPFAM" id="SSF55785">
    <property type="entry name" value="PYP-like sensor domain (PAS domain)"/>
    <property type="match status" value="1"/>
</dbReference>
<dbReference type="GO" id="GO:0000155">
    <property type="term" value="F:phosphorelay sensor kinase activity"/>
    <property type="evidence" value="ECO:0007669"/>
    <property type="project" value="InterPro"/>
</dbReference>
<dbReference type="PANTHER" id="PTHR42878">
    <property type="entry name" value="TWO-COMPONENT HISTIDINE KINASE"/>
    <property type="match status" value="1"/>
</dbReference>
<feature type="domain" description="Histidine kinase" evidence="8">
    <location>
        <begin position="321"/>
        <end position="537"/>
    </location>
</feature>
<dbReference type="InterPro" id="IPR000700">
    <property type="entry name" value="PAS-assoc_C"/>
</dbReference>
<dbReference type="InterPro" id="IPR001610">
    <property type="entry name" value="PAC"/>
</dbReference>
<evidence type="ECO:0000313" key="12">
    <source>
        <dbReference type="Proteomes" id="UP000631694"/>
    </source>
</evidence>
<dbReference type="PROSITE" id="PS50113">
    <property type="entry name" value="PAC"/>
    <property type="match status" value="1"/>
</dbReference>
<keyword evidence="7" id="KW-1133">Transmembrane helix</keyword>
<dbReference type="NCBIfam" id="TIGR00229">
    <property type="entry name" value="sensory_box"/>
    <property type="match status" value="1"/>
</dbReference>